<dbReference type="VEuPathDB" id="AmoebaDB:NAEGRDRAFT_50538"/>
<dbReference type="RefSeq" id="XP_002675057.1">
    <property type="nucleotide sequence ID" value="XM_002675011.1"/>
</dbReference>
<feature type="region of interest" description="Disordered" evidence="1">
    <location>
        <begin position="1"/>
        <end position="90"/>
    </location>
</feature>
<name>D2VLH3_NAEGR</name>
<feature type="compositionally biased region" description="Basic residues" evidence="1">
    <location>
        <begin position="69"/>
        <end position="78"/>
    </location>
</feature>
<evidence type="ECO:0000313" key="3">
    <source>
        <dbReference type="Proteomes" id="UP000006671"/>
    </source>
</evidence>
<keyword evidence="3" id="KW-1185">Reference proteome</keyword>
<dbReference type="KEGG" id="ngr:NAEGRDRAFT_50538"/>
<dbReference type="EMBL" id="GG738880">
    <property type="protein sequence ID" value="EFC42313.1"/>
    <property type="molecule type" value="Genomic_DNA"/>
</dbReference>
<organism evidence="3">
    <name type="scientific">Naegleria gruberi</name>
    <name type="common">Amoeba</name>
    <dbReference type="NCBI Taxonomy" id="5762"/>
    <lineage>
        <taxon>Eukaryota</taxon>
        <taxon>Discoba</taxon>
        <taxon>Heterolobosea</taxon>
        <taxon>Tetramitia</taxon>
        <taxon>Eutetramitia</taxon>
        <taxon>Vahlkampfiidae</taxon>
        <taxon>Naegleria</taxon>
    </lineage>
</organism>
<feature type="compositionally biased region" description="Low complexity" evidence="1">
    <location>
        <begin position="203"/>
        <end position="213"/>
    </location>
</feature>
<evidence type="ECO:0000256" key="1">
    <source>
        <dbReference type="SAM" id="MobiDB-lite"/>
    </source>
</evidence>
<feature type="compositionally biased region" description="Low complexity" evidence="1">
    <location>
        <begin position="37"/>
        <end position="57"/>
    </location>
</feature>
<dbReference type="Proteomes" id="UP000006671">
    <property type="component" value="Unassembled WGS sequence"/>
</dbReference>
<evidence type="ECO:0000313" key="2">
    <source>
        <dbReference type="EMBL" id="EFC42313.1"/>
    </source>
</evidence>
<feature type="region of interest" description="Disordered" evidence="1">
    <location>
        <begin position="190"/>
        <end position="213"/>
    </location>
</feature>
<accession>D2VLH3</accession>
<dbReference type="InParanoid" id="D2VLH3"/>
<proteinExistence type="predicted"/>
<protein>
    <submittedName>
        <fullName evidence="2">Predicted protein</fullName>
    </submittedName>
</protein>
<reference evidence="2 3" key="1">
    <citation type="journal article" date="2010" name="Cell">
        <title>The genome of Naegleria gruberi illuminates early eukaryotic versatility.</title>
        <authorList>
            <person name="Fritz-Laylin L.K."/>
            <person name="Prochnik S.E."/>
            <person name="Ginger M.L."/>
            <person name="Dacks J.B."/>
            <person name="Carpenter M.L."/>
            <person name="Field M.C."/>
            <person name="Kuo A."/>
            <person name="Paredez A."/>
            <person name="Chapman J."/>
            <person name="Pham J."/>
            <person name="Shu S."/>
            <person name="Neupane R."/>
            <person name="Cipriano M."/>
            <person name="Mancuso J."/>
            <person name="Tu H."/>
            <person name="Salamov A."/>
            <person name="Lindquist E."/>
            <person name="Shapiro H."/>
            <person name="Lucas S."/>
            <person name="Grigoriev I.V."/>
            <person name="Cande W.Z."/>
            <person name="Fulton C."/>
            <person name="Rokhsar D.S."/>
            <person name="Dawson S.C."/>
        </authorList>
    </citation>
    <scope>NUCLEOTIDE SEQUENCE [LARGE SCALE GENOMIC DNA]</scope>
    <source>
        <strain evidence="2 3">NEG-M</strain>
    </source>
</reference>
<dbReference type="GeneID" id="8851877"/>
<gene>
    <name evidence="2" type="ORF">NAEGRDRAFT_50538</name>
</gene>
<sequence>MMMMVENSMNVHSHATCTTTSTEEDDGQQEISTCGVSSMSSPHVSNNSSSSYSSSTNSEEEDQTNTRSTCRRITKQHKSSNQSPSKKKKRSLIGEIVMNQSQPMVGQLISQHQQQAIVFENFEGRKSSAATTNGISHIPGTFSFSHKVENSQLSNNEQPAAKSNMCEVILSNWKSRSDTRQWIKKCIGPQDKKKKVKKDHQWFQSSNSQLSNSPPFCQPSPTVVFNNQSSPIITSKFDRKPSSNSISTTNVWSDSYIHTTCLIPGQRKVAKSTTPVMASPQQLQSISTQSVSYPTVSHQHYQQQQYSNQYENVSSSNIGNNPWLNDITSTSNVLSDVSDKQFALPSFREFVSTLGL</sequence>
<dbReference type="AlphaFoldDB" id="D2VLH3"/>
<feature type="compositionally biased region" description="Polar residues" evidence="1">
    <location>
        <begin position="7"/>
        <end position="21"/>
    </location>
</feature>